<dbReference type="STRING" id="42256.RradSPS_0565"/>
<dbReference type="SUPFAM" id="SSF52402">
    <property type="entry name" value="Adenine nucleotide alpha hydrolases-like"/>
    <property type="match status" value="2"/>
</dbReference>
<feature type="domain" description="UspA" evidence="2">
    <location>
        <begin position="160"/>
        <end position="300"/>
    </location>
</feature>
<dbReference type="InterPro" id="IPR006016">
    <property type="entry name" value="UspA"/>
</dbReference>
<proteinExistence type="inferred from homology"/>
<dbReference type="EMBL" id="CP007514">
    <property type="protein sequence ID" value="AHY45848.1"/>
    <property type="molecule type" value="Genomic_DNA"/>
</dbReference>
<dbReference type="eggNOG" id="COG0589">
    <property type="taxonomic scope" value="Bacteria"/>
</dbReference>
<keyword evidence="5" id="KW-1185">Reference proteome</keyword>
<dbReference type="AlphaFoldDB" id="A0A023X0H6"/>
<dbReference type="PRINTS" id="PR01438">
    <property type="entry name" value="UNVRSLSTRESS"/>
</dbReference>
<dbReference type="InterPro" id="IPR006015">
    <property type="entry name" value="Universal_stress_UspA"/>
</dbReference>
<evidence type="ECO:0000313" key="3">
    <source>
        <dbReference type="EMBL" id="AHY45848.1"/>
    </source>
</evidence>
<protein>
    <submittedName>
        <fullName evidence="3 4">Universal stress protein</fullName>
    </submittedName>
</protein>
<evidence type="ECO:0000313" key="4">
    <source>
        <dbReference type="EMBL" id="MDX5893262.1"/>
    </source>
</evidence>
<reference evidence="4" key="2">
    <citation type="submission" date="2023-11" db="EMBL/GenBank/DDBJ databases">
        <title>MicrobeMod: A computational toolkit for identifying prokaryotic methylation and restriction-modification with nanopore sequencing.</title>
        <authorList>
            <person name="Crits-Christoph A."/>
            <person name="Kang S.C."/>
            <person name="Lee H."/>
            <person name="Ostrov N."/>
        </authorList>
    </citation>
    <scope>NUCLEOTIDE SEQUENCE</scope>
    <source>
        <strain evidence="4">ATCC 51242</strain>
    </source>
</reference>
<evidence type="ECO:0000313" key="5">
    <source>
        <dbReference type="Proteomes" id="UP000025229"/>
    </source>
</evidence>
<dbReference type="PANTHER" id="PTHR46268">
    <property type="entry name" value="STRESS RESPONSE PROTEIN NHAX"/>
    <property type="match status" value="1"/>
</dbReference>
<evidence type="ECO:0000259" key="2">
    <source>
        <dbReference type="Pfam" id="PF00582"/>
    </source>
</evidence>
<sequence length="315" mass="33887">MSVFEKILLASDGSECAGLAAQMAAEISGKLGSELHLASAAPLPVIYGPEAYVPSPDDMEMLNVHAEREARSTVEAEEERLREMGVKVSGVHPSVGRADEQIVDLAESLPASLIVVGSRGLGRLKRVLLGSVSESVLRHAHCPVLVVRGRHGEGDFFPTRILLAADGSKESAAAARTAAGLAKETGSELYLVHVIPALPPQPYPYYSLESQEERLERTKKEVRKFLDGRAEQLESEFGSRPRTHLRVGDPRKEIVELSDEIDAGLVVLGSRGYDGLSRVLIGSVSEGVVRHARCPVLVVRDGKLAEEAGFEENTG</sequence>
<evidence type="ECO:0000256" key="1">
    <source>
        <dbReference type="ARBA" id="ARBA00008791"/>
    </source>
</evidence>
<dbReference type="Gene3D" id="3.40.50.620">
    <property type="entry name" value="HUPs"/>
    <property type="match status" value="2"/>
</dbReference>
<comment type="similarity">
    <text evidence="1">Belongs to the universal stress protein A family.</text>
</comment>
<dbReference type="Proteomes" id="UP000025229">
    <property type="component" value="Chromosome"/>
</dbReference>
<dbReference type="Pfam" id="PF00582">
    <property type="entry name" value="Usp"/>
    <property type="match status" value="2"/>
</dbReference>
<dbReference type="HOGENOM" id="CLU_049301_2_1_11"/>
<feature type="domain" description="UspA" evidence="2">
    <location>
        <begin position="4"/>
        <end position="148"/>
    </location>
</feature>
<reference evidence="3 5" key="1">
    <citation type="submission" date="2014-03" db="EMBL/GenBank/DDBJ databases">
        <title>Complete genome sequence of the Radio-Resistant Rubrobacter radiotolerans RSPS-4.</title>
        <authorList>
            <person name="Egas C.C."/>
            <person name="Barroso C.C."/>
            <person name="Froufe H.J.C."/>
            <person name="Pacheco J.J."/>
            <person name="Albuquerque L.L."/>
            <person name="da Costa M.M.S."/>
        </authorList>
    </citation>
    <scope>NUCLEOTIDE SEQUENCE [LARGE SCALE GENOMIC DNA]</scope>
    <source>
        <strain evidence="3 5">RSPS-4</strain>
    </source>
</reference>
<gene>
    <name evidence="3" type="ORF">RradSPS_0565</name>
    <name evidence="4" type="ORF">SIL72_04380</name>
</gene>
<dbReference type="RefSeq" id="WP_038680559.1">
    <property type="nucleotide sequence ID" value="NZ_CP007514.1"/>
</dbReference>
<dbReference type="CDD" id="cd00293">
    <property type="entry name" value="USP-like"/>
    <property type="match status" value="2"/>
</dbReference>
<name>A0A023X0H6_RUBRA</name>
<dbReference type="InterPro" id="IPR014729">
    <property type="entry name" value="Rossmann-like_a/b/a_fold"/>
</dbReference>
<organism evidence="3 5">
    <name type="scientific">Rubrobacter radiotolerans</name>
    <name type="common">Arthrobacter radiotolerans</name>
    <dbReference type="NCBI Taxonomy" id="42256"/>
    <lineage>
        <taxon>Bacteria</taxon>
        <taxon>Bacillati</taxon>
        <taxon>Actinomycetota</taxon>
        <taxon>Rubrobacteria</taxon>
        <taxon>Rubrobacterales</taxon>
        <taxon>Rubrobacteraceae</taxon>
        <taxon>Rubrobacter</taxon>
    </lineage>
</organism>
<dbReference type="EMBL" id="JAWXXX010000001">
    <property type="protein sequence ID" value="MDX5893262.1"/>
    <property type="molecule type" value="Genomic_DNA"/>
</dbReference>
<accession>A0A023X0H6</accession>
<dbReference type="KEGG" id="rrd:RradSPS_0565"/>
<dbReference type="Proteomes" id="UP001281130">
    <property type="component" value="Unassembled WGS sequence"/>
</dbReference>
<dbReference type="PANTHER" id="PTHR46268:SF6">
    <property type="entry name" value="UNIVERSAL STRESS PROTEIN UP12"/>
    <property type="match status" value="1"/>
</dbReference>